<dbReference type="SUPFAM" id="SSF53850">
    <property type="entry name" value="Periplasmic binding protein-like II"/>
    <property type="match status" value="1"/>
</dbReference>
<dbReference type="CDD" id="cd08422">
    <property type="entry name" value="PBP2_CrgA_like"/>
    <property type="match status" value="1"/>
</dbReference>
<evidence type="ECO:0000313" key="6">
    <source>
        <dbReference type="EMBL" id="KPH77388.1"/>
    </source>
</evidence>
<dbReference type="PATRIC" id="fig|1526658.3.peg.1723"/>
<dbReference type="Gene3D" id="3.40.190.290">
    <property type="match status" value="1"/>
</dbReference>
<dbReference type="Pfam" id="PF00126">
    <property type="entry name" value="HTH_1"/>
    <property type="match status" value="1"/>
</dbReference>
<sequence>MEMRHASLLIEIARCGSFAEVARDREVDPSWVSRTVAAVEEELGFRIFQRSTRRVALTEAGDVYLRQVQVSIAALDRARDDALSLTRGPLGTLRMTSTVAFGQKVIVPLLPRFRQEFPNVDIELVLTDVNLDLVSERIDLAIRLGPAVFGDVVAAKLQDTRYRVCASPEYLNMHGRPQHPSDLSQRDCLRLLLPGFRSLWLFRNLDGGIEKVEVKGGVMASGALALHALTLAGMGPALLANWLVDDDIAARRLVDLFPDQRVTATTYETAIWMLYPSRSFLPKKVRAMIDFLKAEATSNWRQWA</sequence>
<evidence type="ECO:0000256" key="4">
    <source>
        <dbReference type="ARBA" id="ARBA00023163"/>
    </source>
</evidence>
<keyword evidence="4" id="KW-0804">Transcription</keyword>
<dbReference type="InterPro" id="IPR000847">
    <property type="entry name" value="LysR_HTH_N"/>
</dbReference>
<comment type="caution">
    <text evidence="6">The sequence shown here is derived from an EMBL/GenBank/DDBJ whole genome shotgun (WGS) entry which is preliminary data.</text>
</comment>
<keyword evidence="3" id="KW-0238">DNA-binding</keyword>
<proteinExistence type="inferred from homology"/>
<dbReference type="Proteomes" id="UP000037822">
    <property type="component" value="Unassembled WGS sequence"/>
</dbReference>
<name>A0A0N1F1A0_9HYPH</name>
<evidence type="ECO:0000256" key="3">
    <source>
        <dbReference type="ARBA" id="ARBA00023125"/>
    </source>
</evidence>
<gene>
    <name evidence="6" type="ORF">AE618_22870</name>
</gene>
<dbReference type="PANTHER" id="PTHR30537">
    <property type="entry name" value="HTH-TYPE TRANSCRIPTIONAL REGULATOR"/>
    <property type="match status" value="1"/>
</dbReference>
<comment type="similarity">
    <text evidence="1">Belongs to the LysR transcriptional regulatory family.</text>
</comment>
<dbReference type="OrthoDB" id="9813056at2"/>
<organism evidence="6 7">
    <name type="scientific">Bosea vaviloviae</name>
    <dbReference type="NCBI Taxonomy" id="1526658"/>
    <lineage>
        <taxon>Bacteria</taxon>
        <taxon>Pseudomonadati</taxon>
        <taxon>Pseudomonadota</taxon>
        <taxon>Alphaproteobacteria</taxon>
        <taxon>Hyphomicrobiales</taxon>
        <taxon>Boseaceae</taxon>
        <taxon>Bosea</taxon>
    </lineage>
</organism>
<accession>A0A0N1F1A0</accession>
<dbReference type="InterPro" id="IPR058163">
    <property type="entry name" value="LysR-type_TF_proteobact-type"/>
</dbReference>
<evidence type="ECO:0000259" key="5">
    <source>
        <dbReference type="PROSITE" id="PS50931"/>
    </source>
</evidence>
<dbReference type="InterPro" id="IPR036388">
    <property type="entry name" value="WH-like_DNA-bd_sf"/>
</dbReference>
<dbReference type="PANTHER" id="PTHR30537:SF5">
    <property type="entry name" value="HTH-TYPE TRANSCRIPTIONAL ACTIVATOR TTDR-RELATED"/>
    <property type="match status" value="1"/>
</dbReference>
<feature type="domain" description="HTH lysR-type" evidence="5">
    <location>
        <begin position="1"/>
        <end position="58"/>
    </location>
</feature>
<keyword evidence="2" id="KW-0805">Transcription regulation</keyword>
<reference evidence="6 7" key="1">
    <citation type="submission" date="2015-07" db="EMBL/GenBank/DDBJ databases">
        <title>Whole genome sequencing of Bosea vaviloviae isolated from cave pool.</title>
        <authorList>
            <person name="Tan N.E.H."/>
            <person name="Lee Y.P."/>
            <person name="Gan H.M."/>
            <person name="Barton H."/>
            <person name="Savka M.A."/>
        </authorList>
    </citation>
    <scope>NUCLEOTIDE SEQUENCE [LARGE SCALE GENOMIC DNA]</scope>
    <source>
        <strain evidence="6 7">SD260</strain>
    </source>
</reference>
<evidence type="ECO:0000256" key="2">
    <source>
        <dbReference type="ARBA" id="ARBA00023015"/>
    </source>
</evidence>
<evidence type="ECO:0000313" key="7">
    <source>
        <dbReference type="Proteomes" id="UP000037822"/>
    </source>
</evidence>
<dbReference type="Gene3D" id="1.10.10.10">
    <property type="entry name" value="Winged helix-like DNA-binding domain superfamily/Winged helix DNA-binding domain"/>
    <property type="match status" value="1"/>
</dbReference>
<dbReference type="GO" id="GO:0003677">
    <property type="term" value="F:DNA binding"/>
    <property type="evidence" value="ECO:0007669"/>
    <property type="project" value="UniProtKB-KW"/>
</dbReference>
<dbReference type="InterPro" id="IPR036390">
    <property type="entry name" value="WH_DNA-bd_sf"/>
</dbReference>
<dbReference type="GO" id="GO:0003700">
    <property type="term" value="F:DNA-binding transcription factor activity"/>
    <property type="evidence" value="ECO:0007669"/>
    <property type="project" value="InterPro"/>
</dbReference>
<dbReference type="AlphaFoldDB" id="A0A0N1F1A0"/>
<dbReference type="EMBL" id="LGSZ01000060">
    <property type="protein sequence ID" value="KPH77388.1"/>
    <property type="molecule type" value="Genomic_DNA"/>
</dbReference>
<dbReference type="RefSeq" id="WP_054211367.1">
    <property type="nucleotide sequence ID" value="NZ_LGSZ01000060.1"/>
</dbReference>
<dbReference type="SUPFAM" id="SSF46785">
    <property type="entry name" value="Winged helix' DNA-binding domain"/>
    <property type="match status" value="1"/>
</dbReference>
<dbReference type="Pfam" id="PF03466">
    <property type="entry name" value="LysR_substrate"/>
    <property type="match status" value="1"/>
</dbReference>
<protein>
    <submittedName>
        <fullName evidence="6">LysR family transcriptional regulator</fullName>
    </submittedName>
</protein>
<dbReference type="PROSITE" id="PS50931">
    <property type="entry name" value="HTH_LYSR"/>
    <property type="match status" value="1"/>
</dbReference>
<evidence type="ECO:0000256" key="1">
    <source>
        <dbReference type="ARBA" id="ARBA00009437"/>
    </source>
</evidence>
<keyword evidence="7" id="KW-1185">Reference proteome</keyword>
<dbReference type="InterPro" id="IPR005119">
    <property type="entry name" value="LysR_subst-bd"/>
</dbReference>